<name>A0A9J6P3N6_9CLOT</name>
<dbReference type="Pfam" id="PF19552">
    <property type="entry name" value="DUF6075"/>
    <property type="match status" value="1"/>
</dbReference>
<evidence type="ECO:0000313" key="2">
    <source>
        <dbReference type="Proteomes" id="UP001056429"/>
    </source>
</evidence>
<protein>
    <submittedName>
        <fullName evidence="1">Uncharacterized protein</fullName>
    </submittedName>
</protein>
<keyword evidence="2" id="KW-1185">Reference proteome</keyword>
<dbReference type="AlphaFoldDB" id="A0A9J6P3N6"/>
<dbReference type="EMBL" id="JAGSOJ010000002">
    <property type="protein sequence ID" value="MCM1990766.1"/>
    <property type="molecule type" value="Genomic_DNA"/>
</dbReference>
<dbReference type="Proteomes" id="UP001056429">
    <property type="component" value="Unassembled WGS sequence"/>
</dbReference>
<comment type="caution">
    <text evidence="1">The sequence shown here is derived from an EMBL/GenBank/DDBJ whole genome shotgun (WGS) entry which is preliminary data.</text>
</comment>
<evidence type="ECO:0000313" key="1">
    <source>
        <dbReference type="EMBL" id="MCM1990766.1"/>
    </source>
</evidence>
<reference evidence="1" key="2">
    <citation type="submission" date="2021-04" db="EMBL/GenBank/DDBJ databases">
        <authorList>
            <person name="Dong X."/>
        </authorList>
    </citation>
    <scope>NUCLEOTIDE SEQUENCE</scope>
    <source>
        <strain evidence="1">ZWT</strain>
    </source>
</reference>
<dbReference type="RefSeq" id="WP_250859858.1">
    <property type="nucleotide sequence ID" value="NZ_JAGSOJ010000002.1"/>
</dbReference>
<proteinExistence type="predicted"/>
<reference evidence="1" key="1">
    <citation type="journal article" date="2021" name="mSystems">
        <title>Bacteria and Archaea Synergistically Convert Glycine Betaine to Biogenic Methane in the Formosa Cold Seep of the South China Sea.</title>
        <authorList>
            <person name="Li L."/>
            <person name="Zhang W."/>
            <person name="Zhang S."/>
            <person name="Song L."/>
            <person name="Sun Q."/>
            <person name="Zhang H."/>
            <person name="Xiang H."/>
            <person name="Dong X."/>
        </authorList>
    </citation>
    <scope>NUCLEOTIDE SEQUENCE</scope>
    <source>
        <strain evidence="1">ZWT</strain>
    </source>
</reference>
<organism evidence="1 2">
    <name type="scientific">Oceanirhabdus seepicola</name>
    <dbReference type="NCBI Taxonomy" id="2828781"/>
    <lineage>
        <taxon>Bacteria</taxon>
        <taxon>Bacillati</taxon>
        <taxon>Bacillota</taxon>
        <taxon>Clostridia</taxon>
        <taxon>Eubacteriales</taxon>
        <taxon>Clostridiaceae</taxon>
        <taxon>Oceanirhabdus</taxon>
    </lineage>
</organism>
<gene>
    <name evidence="1" type="ORF">KDK92_13630</name>
</gene>
<dbReference type="InterPro" id="IPR045721">
    <property type="entry name" value="DUF6075"/>
</dbReference>
<accession>A0A9J6P3N6</accession>
<sequence>MFLNHIHEERFNNLIELAKTPDYDTERKAYIYIISSCDELYKIREQLYDFEADFPRFVEIDELELHPAMSKLLYIAFSLYNGHNPDNYSLIDLFRRFDDDAFTVAVNALKIRFIKS</sequence>